<dbReference type="OrthoDB" id="3666329at2"/>
<name>A0A0P6Y5M4_9CHLR</name>
<dbReference type="EMBL" id="LGCL01000024">
    <property type="protein sequence ID" value="KPL76894.1"/>
    <property type="molecule type" value="Genomic_DNA"/>
</dbReference>
<dbReference type="STRING" id="1134406.ADN00_09845"/>
<proteinExistence type="predicted"/>
<organism evidence="1 2">
    <name type="scientific">Ornatilinea apprima</name>
    <dbReference type="NCBI Taxonomy" id="1134406"/>
    <lineage>
        <taxon>Bacteria</taxon>
        <taxon>Bacillati</taxon>
        <taxon>Chloroflexota</taxon>
        <taxon>Anaerolineae</taxon>
        <taxon>Anaerolineales</taxon>
        <taxon>Anaerolineaceae</taxon>
        <taxon>Ornatilinea</taxon>
    </lineage>
</organism>
<accession>A0A0P6Y5M4</accession>
<dbReference type="RefSeq" id="WP_075062829.1">
    <property type="nucleotide sequence ID" value="NZ_LGCL01000024.1"/>
</dbReference>
<sequence>MVTQNPSGPVALKCPQCNGDLPLTTLDAIICPYCGSSLILGRSQPGAPNAPSGETLVHGLRLKPLTCTDDQGTRLPLFRMLIPAGWQFQGGCRWQLDNPGMPAVVQFLVANPQGAEAFEVLPNMNFVWNNSPLSRVLFPAGSRYFGAEVRPPVSIADAFHSFILPRFRGAAQGLQIESITPLPDLPRLVKSDAAITPGGSAEGGKARVRYSLQGQDFEEEFYGVVEVFRVPGGSLLSPSEFIVWFIDYLFSFRAAAGRLDATADLFTVMIQSFELNPEWYAAFKTIVQHMAQRQITHIRHIGEIGNILAEAGRQMREQNLSDWYRRQDIYDRLAVDRSRAIRDVDGFYDPHREEVVELPSGYGHAWANNLGEYILTEDSSFNPNLYSTQHWEPMTQQ</sequence>
<keyword evidence="2" id="KW-1185">Reference proteome</keyword>
<reference evidence="1 2" key="1">
    <citation type="submission" date="2015-07" db="EMBL/GenBank/DDBJ databases">
        <title>Genome sequence of Ornatilinea apprima DSM 23815.</title>
        <authorList>
            <person name="Hemp J."/>
            <person name="Ward L.M."/>
            <person name="Pace L.A."/>
            <person name="Fischer W.W."/>
        </authorList>
    </citation>
    <scope>NUCLEOTIDE SEQUENCE [LARGE SCALE GENOMIC DNA]</scope>
    <source>
        <strain evidence="1 2">P3M-1</strain>
    </source>
</reference>
<dbReference type="Proteomes" id="UP000050417">
    <property type="component" value="Unassembled WGS sequence"/>
</dbReference>
<comment type="caution">
    <text evidence="1">The sequence shown here is derived from an EMBL/GenBank/DDBJ whole genome shotgun (WGS) entry which is preliminary data.</text>
</comment>
<dbReference type="AlphaFoldDB" id="A0A0P6Y5M4"/>
<evidence type="ECO:0000313" key="1">
    <source>
        <dbReference type="EMBL" id="KPL76894.1"/>
    </source>
</evidence>
<evidence type="ECO:0000313" key="2">
    <source>
        <dbReference type="Proteomes" id="UP000050417"/>
    </source>
</evidence>
<gene>
    <name evidence="1" type="ORF">ADN00_09845</name>
</gene>
<protein>
    <submittedName>
        <fullName evidence="1">Uncharacterized protein</fullName>
    </submittedName>
</protein>